<dbReference type="PROSITE" id="PS51257">
    <property type="entry name" value="PROKAR_LIPOPROTEIN"/>
    <property type="match status" value="1"/>
</dbReference>
<evidence type="ECO:0000313" key="2">
    <source>
        <dbReference type="EMBL" id="QPM68252.1"/>
    </source>
</evidence>
<dbReference type="Proteomes" id="UP000594463">
    <property type="component" value="Chromosome"/>
</dbReference>
<dbReference type="EMBL" id="CP065383">
    <property type="protein sequence ID" value="QPM68252.1"/>
    <property type="molecule type" value="Genomic_DNA"/>
</dbReference>
<evidence type="ECO:0000313" key="3">
    <source>
        <dbReference type="Proteomes" id="UP000594463"/>
    </source>
</evidence>
<dbReference type="Gene3D" id="3.90.70.10">
    <property type="entry name" value="Cysteine proteinases"/>
    <property type="match status" value="1"/>
</dbReference>
<sequence>MKHKQLLPLIIFGLLLMVFISGCTNFVNTPETDFGNNNAITNVISLDSLDKFIERSDTKILLDVPFLPQVPPGTWSNTRNCGHTVAVMMRAYYYGIEPLPDHIIQADDWLNDRYGLPINNYNGDWTNSFQIRAWLESEGVPTKVGMGNLERARNMLSEGKPFLAAVYSNMNPNGGAKHAMLVIGIDSANVYVNDPGKVNGANNSYTINQFLSAWGAQGNWYVALD</sequence>
<organism evidence="2 3">
    <name type="scientific">Atribacter laminatus</name>
    <dbReference type="NCBI Taxonomy" id="2847778"/>
    <lineage>
        <taxon>Bacteria</taxon>
        <taxon>Pseudomonadati</taxon>
        <taxon>Atribacterota</taxon>
        <taxon>Atribacteria</taxon>
        <taxon>Atribacterales</taxon>
        <taxon>Atribacteraceae</taxon>
        <taxon>Atribacter</taxon>
    </lineage>
</organism>
<dbReference type="Pfam" id="PF13529">
    <property type="entry name" value="Peptidase_C39_2"/>
    <property type="match status" value="1"/>
</dbReference>
<accession>A0A7T1F2Z2</accession>
<gene>
    <name evidence="2" type="ORF">RT761_01469</name>
</gene>
<evidence type="ECO:0000259" key="1">
    <source>
        <dbReference type="Pfam" id="PF13529"/>
    </source>
</evidence>
<reference evidence="2 3" key="1">
    <citation type="journal article" date="2021" name="Nat. Commun.">
        <title>Isolation of a member of the candidate phylum Atribacteria reveals a unique cell membrane structure.</title>
        <authorList>
            <person name="Taiki K."/>
            <person name="Nobu M.K."/>
            <person name="Kusada H."/>
            <person name="Meng X.-Y."/>
            <person name="Hosoki N."/>
            <person name="Uematsu K."/>
            <person name="Yoshioka H."/>
            <person name="Kamagata Y."/>
            <person name="Tamaki H."/>
        </authorList>
    </citation>
    <scope>NUCLEOTIDE SEQUENCE [LARGE SCALE GENOMIC DNA]</scope>
    <source>
        <strain evidence="2 3">RT761</strain>
    </source>
</reference>
<protein>
    <recommendedName>
        <fullName evidence="1">Peptidase C39-like domain-containing protein</fullName>
    </recommendedName>
</protein>
<name>A0A7T1F2Z2_ATRLM</name>
<dbReference type="InterPro" id="IPR039564">
    <property type="entry name" value="Peptidase_C39-like"/>
</dbReference>
<proteinExistence type="predicted"/>
<dbReference type="KEGG" id="alam:RT761_01469"/>
<keyword evidence="3" id="KW-1185">Reference proteome</keyword>
<dbReference type="RefSeq" id="WP_218110765.1">
    <property type="nucleotide sequence ID" value="NZ_CP065383.1"/>
</dbReference>
<dbReference type="AlphaFoldDB" id="A0A7T1F2Z2"/>
<feature type="domain" description="Peptidase C39-like" evidence="1">
    <location>
        <begin position="62"/>
        <end position="195"/>
    </location>
</feature>